<dbReference type="PaxDb" id="55529-EKX50906"/>
<dbReference type="AlphaFoldDB" id="L1JQR9"/>
<proteinExistence type="predicted"/>
<keyword evidence="2" id="KW-0812">Transmembrane</keyword>
<feature type="compositionally biased region" description="Basic and acidic residues" evidence="1">
    <location>
        <begin position="117"/>
        <end position="129"/>
    </location>
</feature>
<evidence type="ECO:0000313" key="3">
    <source>
        <dbReference type="EMBL" id="EKX50906.1"/>
    </source>
</evidence>
<dbReference type="GeneID" id="17307584"/>
<feature type="region of interest" description="Disordered" evidence="1">
    <location>
        <begin position="101"/>
        <end position="169"/>
    </location>
</feature>
<evidence type="ECO:0000256" key="1">
    <source>
        <dbReference type="SAM" id="MobiDB-lite"/>
    </source>
</evidence>
<keyword evidence="5" id="KW-1185">Reference proteome</keyword>
<reference evidence="3 5" key="1">
    <citation type="journal article" date="2012" name="Nature">
        <title>Algal genomes reveal evolutionary mosaicism and the fate of nucleomorphs.</title>
        <authorList>
            <consortium name="DOE Joint Genome Institute"/>
            <person name="Curtis B.A."/>
            <person name="Tanifuji G."/>
            <person name="Burki F."/>
            <person name="Gruber A."/>
            <person name="Irimia M."/>
            <person name="Maruyama S."/>
            <person name="Arias M.C."/>
            <person name="Ball S.G."/>
            <person name="Gile G.H."/>
            <person name="Hirakawa Y."/>
            <person name="Hopkins J.F."/>
            <person name="Kuo A."/>
            <person name="Rensing S.A."/>
            <person name="Schmutz J."/>
            <person name="Symeonidi A."/>
            <person name="Elias M."/>
            <person name="Eveleigh R.J."/>
            <person name="Herman E.K."/>
            <person name="Klute M.J."/>
            <person name="Nakayama T."/>
            <person name="Obornik M."/>
            <person name="Reyes-Prieto A."/>
            <person name="Armbrust E.V."/>
            <person name="Aves S.J."/>
            <person name="Beiko R.G."/>
            <person name="Coutinho P."/>
            <person name="Dacks J.B."/>
            <person name="Durnford D.G."/>
            <person name="Fast N.M."/>
            <person name="Green B.R."/>
            <person name="Grisdale C.J."/>
            <person name="Hempel F."/>
            <person name="Henrissat B."/>
            <person name="Hoppner M.P."/>
            <person name="Ishida K."/>
            <person name="Kim E."/>
            <person name="Koreny L."/>
            <person name="Kroth P.G."/>
            <person name="Liu Y."/>
            <person name="Malik S.B."/>
            <person name="Maier U.G."/>
            <person name="McRose D."/>
            <person name="Mock T."/>
            <person name="Neilson J.A."/>
            <person name="Onodera N.T."/>
            <person name="Poole A.M."/>
            <person name="Pritham E.J."/>
            <person name="Richards T.A."/>
            <person name="Rocap G."/>
            <person name="Roy S.W."/>
            <person name="Sarai C."/>
            <person name="Schaack S."/>
            <person name="Shirato S."/>
            <person name="Slamovits C.H."/>
            <person name="Spencer D.F."/>
            <person name="Suzuki S."/>
            <person name="Worden A.Z."/>
            <person name="Zauner S."/>
            <person name="Barry K."/>
            <person name="Bell C."/>
            <person name="Bharti A.K."/>
            <person name="Crow J.A."/>
            <person name="Grimwood J."/>
            <person name="Kramer R."/>
            <person name="Lindquist E."/>
            <person name="Lucas S."/>
            <person name="Salamov A."/>
            <person name="McFadden G.I."/>
            <person name="Lane C.E."/>
            <person name="Keeling P.J."/>
            <person name="Gray M.W."/>
            <person name="Grigoriev I.V."/>
            <person name="Archibald J.M."/>
        </authorList>
    </citation>
    <scope>NUCLEOTIDE SEQUENCE</scope>
    <source>
        <strain evidence="3 5">CCMP2712</strain>
    </source>
</reference>
<feature type="compositionally biased region" description="Acidic residues" evidence="1">
    <location>
        <begin position="130"/>
        <end position="145"/>
    </location>
</feature>
<reference evidence="4" key="3">
    <citation type="submission" date="2015-06" db="UniProtKB">
        <authorList>
            <consortium name="EnsemblProtists"/>
        </authorList>
    </citation>
    <scope>IDENTIFICATION</scope>
</reference>
<evidence type="ECO:0000256" key="2">
    <source>
        <dbReference type="SAM" id="Phobius"/>
    </source>
</evidence>
<protein>
    <submittedName>
        <fullName evidence="3 4">Uncharacterized protein</fullName>
    </submittedName>
</protein>
<accession>L1JQR9</accession>
<feature type="compositionally biased region" description="Acidic residues" evidence="1">
    <location>
        <begin position="101"/>
        <end position="114"/>
    </location>
</feature>
<dbReference type="EnsemblProtists" id="EKX50906">
    <property type="protein sequence ID" value="EKX50906"/>
    <property type="gene ID" value="GUITHDRAFT_103490"/>
</dbReference>
<dbReference type="KEGG" id="gtt:GUITHDRAFT_103490"/>
<dbReference type="RefSeq" id="XP_005837886.1">
    <property type="nucleotide sequence ID" value="XM_005837829.1"/>
</dbReference>
<feature type="transmembrane region" description="Helical" evidence="2">
    <location>
        <begin position="74"/>
        <end position="91"/>
    </location>
</feature>
<evidence type="ECO:0000313" key="4">
    <source>
        <dbReference type="EnsemblProtists" id="EKX50906"/>
    </source>
</evidence>
<dbReference type="Proteomes" id="UP000011087">
    <property type="component" value="Unassembled WGS sequence"/>
</dbReference>
<feature type="compositionally biased region" description="Acidic residues" evidence="1">
    <location>
        <begin position="151"/>
        <end position="169"/>
    </location>
</feature>
<keyword evidence="2" id="KW-0472">Membrane</keyword>
<evidence type="ECO:0000313" key="5">
    <source>
        <dbReference type="Proteomes" id="UP000011087"/>
    </source>
</evidence>
<dbReference type="EMBL" id="JH992977">
    <property type="protein sequence ID" value="EKX50906.1"/>
    <property type="molecule type" value="Genomic_DNA"/>
</dbReference>
<organism evidence="3">
    <name type="scientific">Guillardia theta (strain CCMP2712)</name>
    <name type="common">Cryptophyte</name>
    <dbReference type="NCBI Taxonomy" id="905079"/>
    <lineage>
        <taxon>Eukaryota</taxon>
        <taxon>Cryptophyceae</taxon>
        <taxon>Pyrenomonadales</taxon>
        <taxon>Geminigeraceae</taxon>
        <taxon>Guillardia</taxon>
    </lineage>
</organism>
<reference evidence="5" key="2">
    <citation type="submission" date="2012-11" db="EMBL/GenBank/DDBJ databases">
        <authorList>
            <person name="Kuo A."/>
            <person name="Curtis B.A."/>
            <person name="Tanifuji G."/>
            <person name="Burki F."/>
            <person name="Gruber A."/>
            <person name="Irimia M."/>
            <person name="Maruyama S."/>
            <person name="Arias M.C."/>
            <person name="Ball S.G."/>
            <person name="Gile G.H."/>
            <person name="Hirakawa Y."/>
            <person name="Hopkins J.F."/>
            <person name="Rensing S.A."/>
            <person name="Schmutz J."/>
            <person name="Symeonidi A."/>
            <person name="Elias M."/>
            <person name="Eveleigh R.J."/>
            <person name="Herman E.K."/>
            <person name="Klute M.J."/>
            <person name="Nakayama T."/>
            <person name="Obornik M."/>
            <person name="Reyes-Prieto A."/>
            <person name="Armbrust E.V."/>
            <person name="Aves S.J."/>
            <person name="Beiko R.G."/>
            <person name="Coutinho P."/>
            <person name="Dacks J.B."/>
            <person name="Durnford D.G."/>
            <person name="Fast N.M."/>
            <person name="Green B.R."/>
            <person name="Grisdale C."/>
            <person name="Hempe F."/>
            <person name="Henrissat B."/>
            <person name="Hoppner M.P."/>
            <person name="Ishida K.-I."/>
            <person name="Kim E."/>
            <person name="Koreny L."/>
            <person name="Kroth P.G."/>
            <person name="Liu Y."/>
            <person name="Malik S.-B."/>
            <person name="Maier U.G."/>
            <person name="McRose D."/>
            <person name="Mock T."/>
            <person name="Neilson J.A."/>
            <person name="Onodera N.T."/>
            <person name="Poole A.M."/>
            <person name="Pritham E.J."/>
            <person name="Richards T.A."/>
            <person name="Rocap G."/>
            <person name="Roy S.W."/>
            <person name="Sarai C."/>
            <person name="Schaack S."/>
            <person name="Shirato S."/>
            <person name="Slamovits C.H."/>
            <person name="Spencer D.F."/>
            <person name="Suzuki S."/>
            <person name="Worden A.Z."/>
            <person name="Zauner S."/>
            <person name="Barry K."/>
            <person name="Bell C."/>
            <person name="Bharti A.K."/>
            <person name="Crow J.A."/>
            <person name="Grimwood J."/>
            <person name="Kramer R."/>
            <person name="Lindquist E."/>
            <person name="Lucas S."/>
            <person name="Salamov A."/>
            <person name="McFadden G.I."/>
            <person name="Lane C.E."/>
            <person name="Keeling P.J."/>
            <person name="Gray M.W."/>
            <person name="Grigoriev I.V."/>
            <person name="Archibald J.M."/>
        </authorList>
    </citation>
    <scope>NUCLEOTIDE SEQUENCE</scope>
    <source>
        <strain evidence="5">CCMP2712</strain>
    </source>
</reference>
<sequence>MEAWQKLVRSSSCLMTMSYIPYGDSPEVFQRTVFTSTAIKQSSRDLWNMYGIGGMSLGLARRLSLCNDRETTMTYQRIVRIVMITIIWRMLMMMKMMMSDDENEEDDDDDDDVMEGMMKEMKMEEMKMMEEEEEEDDDDDDEGNDDGEHYDGDDDEDDDDDKRDDDDGE</sequence>
<keyword evidence="2" id="KW-1133">Transmembrane helix</keyword>
<name>L1JQR9_GUITC</name>
<dbReference type="HOGENOM" id="CLU_1581482_0_0_1"/>
<gene>
    <name evidence="3" type="ORF">GUITHDRAFT_103490</name>
</gene>